<reference evidence="1 2" key="1">
    <citation type="submission" date="2020-02" db="EMBL/GenBank/DDBJ databases">
        <authorList>
            <person name="Chen W.-M."/>
        </authorList>
    </citation>
    <scope>NUCLEOTIDE SEQUENCE [LARGE SCALE GENOMIC DNA]</scope>
    <source>
        <strain evidence="1 2">KMS-5</strain>
    </source>
</reference>
<evidence type="ECO:0000313" key="1">
    <source>
        <dbReference type="EMBL" id="NEY90976.1"/>
    </source>
</evidence>
<organism evidence="1 2">
    <name type="scientific">Tabrizicola oligotrophica</name>
    <dbReference type="NCBI Taxonomy" id="2710650"/>
    <lineage>
        <taxon>Bacteria</taxon>
        <taxon>Pseudomonadati</taxon>
        <taxon>Pseudomonadota</taxon>
        <taxon>Alphaproteobacteria</taxon>
        <taxon>Rhodobacterales</taxon>
        <taxon>Paracoccaceae</taxon>
        <taxon>Tabrizicola</taxon>
    </lineage>
</organism>
<dbReference type="Proteomes" id="UP000477782">
    <property type="component" value="Unassembled WGS sequence"/>
</dbReference>
<dbReference type="RefSeq" id="WP_164625940.1">
    <property type="nucleotide sequence ID" value="NZ_JAAIVJ010000006.1"/>
</dbReference>
<protein>
    <submittedName>
        <fullName evidence="1">DUF1127 domain-containing protein</fullName>
    </submittedName>
</protein>
<name>A0A6M0QU06_9RHOB</name>
<sequence>MFTNILTQIQTRRSTKFLLDRSDDRLLADIGLTRADLETMHLGLGPREARHKVWSFPALPFRLRLPA</sequence>
<dbReference type="EMBL" id="JAAIVJ010000006">
    <property type="protein sequence ID" value="NEY90976.1"/>
    <property type="molecule type" value="Genomic_DNA"/>
</dbReference>
<proteinExistence type="predicted"/>
<gene>
    <name evidence="1" type="ORF">G4Z14_11780</name>
</gene>
<comment type="caution">
    <text evidence="1">The sequence shown here is derived from an EMBL/GenBank/DDBJ whole genome shotgun (WGS) entry which is preliminary data.</text>
</comment>
<evidence type="ECO:0000313" key="2">
    <source>
        <dbReference type="Proteomes" id="UP000477782"/>
    </source>
</evidence>
<dbReference type="AlphaFoldDB" id="A0A6M0QU06"/>
<accession>A0A6M0QU06</accession>
<keyword evidence="2" id="KW-1185">Reference proteome</keyword>